<reference evidence="15 16" key="1">
    <citation type="submission" date="2020-08" db="EMBL/GenBank/DDBJ databases">
        <title>Genomic Encyclopedia of Archaeal and Bacterial Type Strains, Phase II (KMG-II): from individual species to whole genera.</title>
        <authorList>
            <person name="Goeker M."/>
        </authorList>
    </citation>
    <scope>NUCLEOTIDE SEQUENCE [LARGE SCALE GENOMIC DNA]</scope>
    <source>
        <strain evidence="15 16">DSM 23288</strain>
    </source>
</reference>
<protein>
    <submittedName>
        <fullName evidence="15">Peptide/nickel transport system permease protein</fullName>
    </submittedName>
</protein>
<dbReference type="FunFam" id="3.40.50.300:FF:000016">
    <property type="entry name" value="Oligopeptide ABC transporter ATP-binding component"/>
    <property type="match status" value="1"/>
</dbReference>
<accession>A0A840IFJ8</accession>
<feature type="domain" description="ABC transporter" evidence="13">
    <location>
        <begin position="326"/>
        <end position="572"/>
    </location>
</feature>
<feature type="transmembrane region" description="Helical" evidence="11">
    <location>
        <begin position="139"/>
        <end position="158"/>
    </location>
</feature>
<keyword evidence="16" id="KW-1185">Reference proteome</keyword>
<dbReference type="AlphaFoldDB" id="A0A840IFJ8"/>
<feature type="transmembrane region" description="Helical" evidence="11">
    <location>
        <begin position="242"/>
        <end position="265"/>
    </location>
</feature>
<dbReference type="GO" id="GO:0005886">
    <property type="term" value="C:plasma membrane"/>
    <property type="evidence" value="ECO:0007669"/>
    <property type="project" value="UniProtKB-SubCell"/>
</dbReference>
<gene>
    <name evidence="15" type="ORF">BDZ31_002590</name>
</gene>
<keyword evidence="9 11" id="KW-1133">Transmembrane helix</keyword>
<sequence length="651" mass="70044">MRRLRRPSVAIGLAIVALLLACALFAGLLAPHDPNAIDPKQKFLPPAWGAGGEWSHVLGTDQLGRDVLSRLIHGARTSLMIAGAAVVIAAAVGIALGMLSGFYRGWVDTVIMRLADVQLAFPFILLALAILAVSDTKSALRIIFVLAIADWVIHARVVRSRVLVEREKEYVRGARALGASDRRIMLRYILPSVLPTALVIALIELAVLMLLESILAFLGLGIDPPAVSWGTVLADGRENVAIAWWMLVFPGMAIFLAVLAINLVADGLADVLDPRLKLTGRFARGAARLRERRPADGAPAAGGAPAPAGAAAAPDADPPLLAVEGLRVEFPLEDGPVVRAVEDVSFSLRAGERLGIVGESGSGKSVSALAVMGLLDAPGRVAAGSVRLRGRELLDCSERQLNKVRGRELAMIFQDPGSSLNPVFKIGWQVAEAIELHQECERREARRRAIEALRLVNIRDPERVADCYPFEVSGGMQQRVMIAMALSCRPGLLIADEPTTALDVTTQAQILRELDALVERLGTGVVLITHDLGVVAEFTDRTIVMYAGTVCESGPTERVVNDPRHPYTRALLEAVGELEGEEPVAAPVRGEPLDPRERPPGCPFAPRCPLATDLCRERMPRLVDEDGERAVACFAVHPEEEVSVREHAARR</sequence>
<evidence type="ECO:0000256" key="3">
    <source>
        <dbReference type="ARBA" id="ARBA00005417"/>
    </source>
</evidence>
<dbReference type="GO" id="GO:0055085">
    <property type="term" value="P:transmembrane transport"/>
    <property type="evidence" value="ECO:0007669"/>
    <property type="project" value="InterPro"/>
</dbReference>
<dbReference type="SMART" id="SM00382">
    <property type="entry name" value="AAA"/>
    <property type="match status" value="1"/>
</dbReference>
<dbReference type="Pfam" id="PF00528">
    <property type="entry name" value="BPD_transp_1"/>
    <property type="match status" value="1"/>
</dbReference>
<dbReference type="EMBL" id="JACHNU010000003">
    <property type="protein sequence ID" value="MBB4663001.1"/>
    <property type="molecule type" value="Genomic_DNA"/>
</dbReference>
<evidence type="ECO:0000256" key="1">
    <source>
        <dbReference type="ARBA" id="ARBA00004141"/>
    </source>
</evidence>
<comment type="subcellular location">
    <subcellularLocation>
        <location evidence="11">Cell membrane</location>
        <topology evidence="11">Multi-pass membrane protein</topology>
    </subcellularLocation>
    <subcellularLocation>
        <location evidence="2">Cell membrane</location>
        <topology evidence="2">Peripheral membrane protein</topology>
    </subcellularLocation>
    <subcellularLocation>
        <location evidence="1">Membrane</location>
        <topology evidence="1">Multi-pass membrane protein</topology>
    </subcellularLocation>
</comment>
<keyword evidence="8" id="KW-0067">ATP-binding</keyword>
<feature type="compositionally biased region" description="Low complexity" evidence="12">
    <location>
        <begin position="296"/>
        <end position="313"/>
    </location>
</feature>
<dbReference type="PROSITE" id="PS50893">
    <property type="entry name" value="ABC_TRANSPORTER_2"/>
    <property type="match status" value="1"/>
</dbReference>
<evidence type="ECO:0000256" key="7">
    <source>
        <dbReference type="ARBA" id="ARBA00022741"/>
    </source>
</evidence>
<dbReference type="RefSeq" id="WP_221243041.1">
    <property type="nucleotide sequence ID" value="NZ_JACHNU010000003.1"/>
</dbReference>
<dbReference type="InterPro" id="IPR000515">
    <property type="entry name" value="MetI-like"/>
</dbReference>
<evidence type="ECO:0000256" key="12">
    <source>
        <dbReference type="SAM" id="MobiDB-lite"/>
    </source>
</evidence>
<comment type="similarity">
    <text evidence="3">Belongs to the ABC transporter superfamily.</text>
</comment>
<dbReference type="SUPFAM" id="SSF161098">
    <property type="entry name" value="MetI-like"/>
    <property type="match status" value="1"/>
</dbReference>
<evidence type="ECO:0000256" key="8">
    <source>
        <dbReference type="ARBA" id="ARBA00022840"/>
    </source>
</evidence>
<dbReference type="PROSITE" id="PS50928">
    <property type="entry name" value="ABC_TM1"/>
    <property type="match status" value="1"/>
</dbReference>
<dbReference type="InterPro" id="IPR013563">
    <property type="entry name" value="Oligopep_ABC_C"/>
</dbReference>
<dbReference type="CDD" id="cd06261">
    <property type="entry name" value="TM_PBP2"/>
    <property type="match status" value="1"/>
</dbReference>
<dbReference type="PROSITE" id="PS00211">
    <property type="entry name" value="ABC_TRANSPORTER_1"/>
    <property type="match status" value="1"/>
</dbReference>
<evidence type="ECO:0000256" key="10">
    <source>
        <dbReference type="ARBA" id="ARBA00023136"/>
    </source>
</evidence>
<dbReference type="Pfam" id="PF08352">
    <property type="entry name" value="oligo_HPY"/>
    <property type="match status" value="1"/>
</dbReference>
<dbReference type="InterPro" id="IPR017871">
    <property type="entry name" value="ABC_transporter-like_CS"/>
</dbReference>
<dbReference type="Pfam" id="PF12911">
    <property type="entry name" value="OppC_N"/>
    <property type="match status" value="1"/>
</dbReference>
<evidence type="ECO:0000256" key="6">
    <source>
        <dbReference type="ARBA" id="ARBA00022692"/>
    </source>
</evidence>
<dbReference type="InterPro" id="IPR003593">
    <property type="entry name" value="AAA+_ATPase"/>
</dbReference>
<dbReference type="InterPro" id="IPR027417">
    <property type="entry name" value="P-loop_NTPase"/>
</dbReference>
<keyword evidence="5" id="KW-1003">Cell membrane</keyword>
<dbReference type="PROSITE" id="PS51257">
    <property type="entry name" value="PROKAR_LIPOPROTEIN"/>
    <property type="match status" value="1"/>
</dbReference>
<dbReference type="GO" id="GO:0005524">
    <property type="term" value="F:ATP binding"/>
    <property type="evidence" value="ECO:0007669"/>
    <property type="project" value="UniProtKB-KW"/>
</dbReference>
<comment type="caution">
    <text evidence="15">The sequence shown here is derived from an EMBL/GenBank/DDBJ whole genome shotgun (WGS) entry which is preliminary data.</text>
</comment>
<dbReference type="GO" id="GO:0016887">
    <property type="term" value="F:ATP hydrolysis activity"/>
    <property type="evidence" value="ECO:0007669"/>
    <property type="project" value="InterPro"/>
</dbReference>
<organism evidence="15 16">
    <name type="scientific">Conexibacter arvalis</name>
    <dbReference type="NCBI Taxonomy" id="912552"/>
    <lineage>
        <taxon>Bacteria</taxon>
        <taxon>Bacillati</taxon>
        <taxon>Actinomycetota</taxon>
        <taxon>Thermoleophilia</taxon>
        <taxon>Solirubrobacterales</taxon>
        <taxon>Conexibacteraceae</taxon>
        <taxon>Conexibacter</taxon>
    </lineage>
</organism>
<dbReference type="NCBIfam" id="TIGR01727">
    <property type="entry name" value="oligo_HPY"/>
    <property type="match status" value="1"/>
</dbReference>
<keyword evidence="6 11" id="KW-0812">Transmembrane</keyword>
<comment type="similarity">
    <text evidence="11">Belongs to the binding-protein-dependent transport system permease family.</text>
</comment>
<keyword evidence="7" id="KW-0547">Nucleotide-binding</keyword>
<dbReference type="InterPro" id="IPR025966">
    <property type="entry name" value="OppC_N"/>
</dbReference>
<dbReference type="InterPro" id="IPR035906">
    <property type="entry name" value="MetI-like_sf"/>
</dbReference>
<evidence type="ECO:0000256" key="11">
    <source>
        <dbReference type="RuleBase" id="RU363032"/>
    </source>
</evidence>
<feature type="transmembrane region" description="Helical" evidence="11">
    <location>
        <begin position="192"/>
        <end position="222"/>
    </location>
</feature>
<dbReference type="Gene3D" id="1.10.3720.10">
    <property type="entry name" value="MetI-like"/>
    <property type="match status" value="1"/>
</dbReference>
<dbReference type="PANTHER" id="PTHR43297:SF2">
    <property type="entry name" value="DIPEPTIDE TRANSPORT ATP-BINDING PROTEIN DPPD"/>
    <property type="match status" value="1"/>
</dbReference>
<feature type="transmembrane region" description="Helical" evidence="11">
    <location>
        <begin position="79"/>
        <end position="102"/>
    </location>
</feature>
<evidence type="ECO:0000256" key="5">
    <source>
        <dbReference type="ARBA" id="ARBA00022475"/>
    </source>
</evidence>
<evidence type="ECO:0000313" key="16">
    <source>
        <dbReference type="Proteomes" id="UP000585272"/>
    </source>
</evidence>
<proteinExistence type="inferred from homology"/>
<feature type="domain" description="ABC transmembrane type-1" evidence="14">
    <location>
        <begin position="75"/>
        <end position="265"/>
    </location>
</feature>
<dbReference type="Gene3D" id="3.40.50.300">
    <property type="entry name" value="P-loop containing nucleotide triphosphate hydrolases"/>
    <property type="match status" value="1"/>
</dbReference>
<evidence type="ECO:0000256" key="4">
    <source>
        <dbReference type="ARBA" id="ARBA00022448"/>
    </source>
</evidence>
<evidence type="ECO:0000259" key="13">
    <source>
        <dbReference type="PROSITE" id="PS50893"/>
    </source>
</evidence>
<evidence type="ECO:0000256" key="2">
    <source>
        <dbReference type="ARBA" id="ARBA00004202"/>
    </source>
</evidence>
<dbReference type="SUPFAM" id="SSF52540">
    <property type="entry name" value="P-loop containing nucleoside triphosphate hydrolases"/>
    <property type="match status" value="1"/>
</dbReference>
<dbReference type="PANTHER" id="PTHR43297">
    <property type="entry name" value="OLIGOPEPTIDE TRANSPORT ATP-BINDING PROTEIN APPD"/>
    <property type="match status" value="1"/>
</dbReference>
<dbReference type="InterPro" id="IPR003439">
    <property type="entry name" value="ABC_transporter-like_ATP-bd"/>
</dbReference>
<feature type="region of interest" description="Disordered" evidence="12">
    <location>
        <begin position="292"/>
        <end position="313"/>
    </location>
</feature>
<evidence type="ECO:0000313" key="15">
    <source>
        <dbReference type="EMBL" id="MBB4663001.1"/>
    </source>
</evidence>
<keyword evidence="4 11" id="KW-0813">Transport</keyword>
<dbReference type="GO" id="GO:0015833">
    <property type="term" value="P:peptide transport"/>
    <property type="evidence" value="ECO:0007669"/>
    <property type="project" value="InterPro"/>
</dbReference>
<evidence type="ECO:0000256" key="9">
    <source>
        <dbReference type="ARBA" id="ARBA00022989"/>
    </source>
</evidence>
<dbReference type="InterPro" id="IPR050388">
    <property type="entry name" value="ABC_Ni/Peptide_Import"/>
</dbReference>
<evidence type="ECO:0000259" key="14">
    <source>
        <dbReference type="PROSITE" id="PS50928"/>
    </source>
</evidence>
<feature type="transmembrane region" description="Helical" evidence="11">
    <location>
        <begin position="114"/>
        <end position="133"/>
    </location>
</feature>
<dbReference type="Proteomes" id="UP000585272">
    <property type="component" value="Unassembled WGS sequence"/>
</dbReference>
<dbReference type="CDD" id="cd03257">
    <property type="entry name" value="ABC_NikE_OppD_transporters"/>
    <property type="match status" value="1"/>
</dbReference>
<keyword evidence="10 11" id="KW-0472">Membrane</keyword>
<dbReference type="Pfam" id="PF00005">
    <property type="entry name" value="ABC_tran"/>
    <property type="match status" value="1"/>
</dbReference>
<name>A0A840IFJ8_9ACTN</name>